<accession>R7QGB1</accession>
<proteinExistence type="predicted"/>
<dbReference type="RefSeq" id="XP_005716269.1">
    <property type="nucleotide sequence ID" value="XM_005716212.1"/>
</dbReference>
<dbReference type="AlphaFoldDB" id="R7QGB1"/>
<gene>
    <name evidence="2" type="ORF">CHC_T00004385001</name>
</gene>
<protein>
    <submittedName>
        <fullName evidence="2">Uncharacterized protein</fullName>
    </submittedName>
</protein>
<feature type="region of interest" description="Disordered" evidence="1">
    <location>
        <begin position="1"/>
        <end position="34"/>
    </location>
</feature>
<evidence type="ECO:0000313" key="2">
    <source>
        <dbReference type="EMBL" id="CDF36450.1"/>
    </source>
</evidence>
<evidence type="ECO:0000256" key="1">
    <source>
        <dbReference type="SAM" id="MobiDB-lite"/>
    </source>
</evidence>
<organism evidence="2 3">
    <name type="scientific">Chondrus crispus</name>
    <name type="common">Carrageen Irish moss</name>
    <name type="synonym">Polymorpha crispa</name>
    <dbReference type="NCBI Taxonomy" id="2769"/>
    <lineage>
        <taxon>Eukaryota</taxon>
        <taxon>Rhodophyta</taxon>
        <taxon>Florideophyceae</taxon>
        <taxon>Rhodymeniophycidae</taxon>
        <taxon>Gigartinales</taxon>
        <taxon>Gigartinaceae</taxon>
        <taxon>Chondrus</taxon>
    </lineage>
</organism>
<evidence type="ECO:0000313" key="3">
    <source>
        <dbReference type="Proteomes" id="UP000012073"/>
    </source>
</evidence>
<dbReference type="Proteomes" id="UP000012073">
    <property type="component" value="Unassembled WGS sequence"/>
</dbReference>
<dbReference type="GeneID" id="17323978"/>
<sequence length="89" mass="9832">MTSVEFTDAPALSDRHDPRRLSCGSPREPKPTSTYIPYCIYQKQTYVNCTPREKLPLITTAIAKIPTTHPPALRSYGMPSSPDAPPNST</sequence>
<reference evidence="3" key="1">
    <citation type="journal article" date="2013" name="Proc. Natl. Acad. Sci. U.S.A.">
        <title>Genome structure and metabolic features in the red seaweed Chondrus crispus shed light on evolution of the Archaeplastida.</title>
        <authorList>
            <person name="Collen J."/>
            <person name="Porcel B."/>
            <person name="Carre W."/>
            <person name="Ball S.G."/>
            <person name="Chaparro C."/>
            <person name="Tonon T."/>
            <person name="Barbeyron T."/>
            <person name="Michel G."/>
            <person name="Noel B."/>
            <person name="Valentin K."/>
            <person name="Elias M."/>
            <person name="Artiguenave F."/>
            <person name="Arun A."/>
            <person name="Aury J.M."/>
            <person name="Barbosa-Neto J.F."/>
            <person name="Bothwell J.H."/>
            <person name="Bouget F.Y."/>
            <person name="Brillet L."/>
            <person name="Cabello-Hurtado F."/>
            <person name="Capella-Gutierrez S."/>
            <person name="Charrier B."/>
            <person name="Cladiere L."/>
            <person name="Cock J.M."/>
            <person name="Coelho S.M."/>
            <person name="Colleoni C."/>
            <person name="Czjzek M."/>
            <person name="Da Silva C."/>
            <person name="Delage L."/>
            <person name="Denoeud F."/>
            <person name="Deschamps P."/>
            <person name="Dittami S.M."/>
            <person name="Gabaldon T."/>
            <person name="Gachon C.M."/>
            <person name="Groisillier A."/>
            <person name="Herve C."/>
            <person name="Jabbari K."/>
            <person name="Katinka M."/>
            <person name="Kloareg B."/>
            <person name="Kowalczyk N."/>
            <person name="Labadie K."/>
            <person name="Leblanc C."/>
            <person name="Lopez P.J."/>
            <person name="McLachlan D.H."/>
            <person name="Meslet-Cladiere L."/>
            <person name="Moustafa A."/>
            <person name="Nehr Z."/>
            <person name="Nyvall Collen P."/>
            <person name="Panaud O."/>
            <person name="Partensky F."/>
            <person name="Poulain J."/>
            <person name="Rensing S.A."/>
            <person name="Rousvoal S."/>
            <person name="Samson G."/>
            <person name="Symeonidi A."/>
            <person name="Weissenbach J."/>
            <person name="Zambounis A."/>
            <person name="Wincker P."/>
            <person name="Boyen C."/>
        </authorList>
    </citation>
    <scope>NUCLEOTIDE SEQUENCE [LARGE SCALE GENOMIC DNA]</scope>
    <source>
        <strain evidence="3">cv. Stackhouse</strain>
    </source>
</reference>
<feature type="region of interest" description="Disordered" evidence="1">
    <location>
        <begin position="68"/>
        <end position="89"/>
    </location>
</feature>
<name>R7QGB1_CHOCR</name>
<keyword evidence="3" id="KW-1185">Reference proteome</keyword>
<dbReference type="KEGG" id="ccp:CHC_T00004385001"/>
<dbReference type="Gramene" id="CDF36450">
    <property type="protein sequence ID" value="CDF36450"/>
    <property type="gene ID" value="CHC_T00004385001"/>
</dbReference>
<dbReference type="EMBL" id="HG001780">
    <property type="protein sequence ID" value="CDF36450.1"/>
    <property type="molecule type" value="Genomic_DNA"/>
</dbReference>